<sequence length="289" mass="34955">MSQDNYYKLCDNINKQYIIEQQKQLFFHQINQLRTNNYQLVQEIKDLQNVAFEYNQHLQTKDTEITQLKLIINQQKQLIRKTEDTIQRYNNQNNKFQILCTIFLKKKKLLLNQVNISKNQNLKNSNQTYNFKKVEIMSISKSILFFYKLFRQQINSLLLNSTQTNLQDIIIQIENEQNKHLQLEIQLLQKSQDQLLLEQEQSELKENQKIEKFKNDSLQFKQNLVELQFLKDSLNRNTQEMLYQDELIKKSQLTISYLEKNISNLKNKYAQFQKNLITQNIRFNAFVRK</sequence>
<evidence type="ECO:0000313" key="3">
    <source>
        <dbReference type="Proteomes" id="UP000692954"/>
    </source>
</evidence>
<protein>
    <submittedName>
        <fullName evidence="2">Uncharacterized protein</fullName>
    </submittedName>
</protein>
<accession>A0A8S1NXS3</accession>
<evidence type="ECO:0000256" key="1">
    <source>
        <dbReference type="SAM" id="Coils"/>
    </source>
</evidence>
<feature type="coiled-coil region" evidence="1">
    <location>
        <begin position="159"/>
        <end position="198"/>
    </location>
</feature>
<dbReference type="AlphaFoldDB" id="A0A8S1NXS3"/>
<comment type="caution">
    <text evidence="2">The sequence shown here is derived from an EMBL/GenBank/DDBJ whole genome shotgun (WGS) entry which is preliminary data.</text>
</comment>
<feature type="coiled-coil region" evidence="1">
    <location>
        <begin position="30"/>
        <end position="99"/>
    </location>
</feature>
<dbReference type="Proteomes" id="UP000692954">
    <property type="component" value="Unassembled WGS sequence"/>
</dbReference>
<proteinExistence type="predicted"/>
<keyword evidence="1" id="KW-0175">Coiled coil</keyword>
<evidence type="ECO:0000313" key="2">
    <source>
        <dbReference type="EMBL" id="CAD8094806.1"/>
    </source>
</evidence>
<dbReference type="EMBL" id="CAJJDN010000063">
    <property type="protein sequence ID" value="CAD8094806.1"/>
    <property type="molecule type" value="Genomic_DNA"/>
</dbReference>
<keyword evidence="3" id="KW-1185">Reference proteome</keyword>
<organism evidence="2 3">
    <name type="scientific">Paramecium sonneborni</name>
    <dbReference type="NCBI Taxonomy" id="65129"/>
    <lineage>
        <taxon>Eukaryota</taxon>
        <taxon>Sar</taxon>
        <taxon>Alveolata</taxon>
        <taxon>Ciliophora</taxon>
        <taxon>Intramacronucleata</taxon>
        <taxon>Oligohymenophorea</taxon>
        <taxon>Peniculida</taxon>
        <taxon>Parameciidae</taxon>
        <taxon>Paramecium</taxon>
    </lineage>
</organism>
<gene>
    <name evidence="2" type="ORF">PSON_ATCC_30995.1.T0630076</name>
</gene>
<reference evidence="2" key="1">
    <citation type="submission" date="2021-01" db="EMBL/GenBank/DDBJ databases">
        <authorList>
            <consortium name="Genoscope - CEA"/>
            <person name="William W."/>
        </authorList>
    </citation>
    <scope>NUCLEOTIDE SEQUENCE</scope>
</reference>
<feature type="coiled-coil region" evidence="1">
    <location>
        <begin position="248"/>
        <end position="275"/>
    </location>
</feature>
<name>A0A8S1NXS3_9CILI</name>